<gene>
    <name evidence="8" type="ORF">VKT23_000110</name>
</gene>
<dbReference type="Gene3D" id="3.20.20.220">
    <property type="match status" value="1"/>
</dbReference>
<dbReference type="PANTHER" id="PTHR13914">
    <property type="entry name" value="PROLINE OXIDASE"/>
    <property type="match status" value="1"/>
</dbReference>
<keyword evidence="4 5" id="KW-0642">Proline metabolism</keyword>
<feature type="domain" description="Proline dehydrogenase" evidence="7">
    <location>
        <begin position="536"/>
        <end position="595"/>
    </location>
</feature>
<dbReference type="EMBL" id="JBANRG010000001">
    <property type="protein sequence ID" value="KAK7472003.1"/>
    <property type="molecule type" value="Genomic_DNA"/>
</dbReference>
<dbReference type="InterPro" id="IPR002872">
    <property type="entry name" value="Proline_DH_dom"/>
</dbReference>
<organism evidence="8 9">
    <name type="scientific">Marasmiellus scandens</name>
    <dbReference type="NCBI Taxonomy" id="2682957"/>
    <lineage>
        <taxon>Eukaryota</taxon>
        <taxon>Fungi</taxon>
        <taxon>Dikarya</taxon>
        <taxon>Basidiomycota</taxon>
        <taxon>Agaricomycotina</taxon>
        <taxon>Agaricomycetes</taxon>
        <taxon>Agaricomycetidae</taxon>
        <taxon>Agaricales</taxon>
        <taxon>Marasmiineae</taxon>
        <taxon>Omphalotaceae</taxon>
        <taxon>Marasmiellus</taxon>
    </lineage>
</organism>
<feature type="domain" description="Proline dehydrogenase" evidence="7">
    <location>
        <begin position="201"/>
        <end position="491"/>
    </location>
</feature>
<dbReference type="SUPFAM" id="SSF51730">
    <property type="entry name" value="FAD-linked oxidoreductase"/>
    <property type="match status" value="1"/>
</dbReference>
<feature type="transmembrane region" description="Helical" evidence="6">
    <location>
        <begin position="55"/>
        <end position="74"/>
    </location>
</feature>
<keyword evidence="6" id="KW-0812">Transmembrane</keyword>
<comment type="catalytic activity">
    <reaction evidence="5">
        <text>L-proline + a quinone = (S)-1-pyrroline-5-carboxylate + a quinol + H(+)</text>
        <dbReference type="Rhea" id="RHEA:23784"/>
        <dbReference type="ChEBI" id="CHEBI:15378"/>
        <dbReference type="ChEBI" id="CHEBI:17388"/>
        <dbReference type="ChEBI" id="CHEBI:24646"/>
        <dbReference type="ChEBI" id="CHEBI:60039"/>
        <dbReference type="ChEBI" id="CHEBI:132124"/>
        <dbReference type="EC" id="1.5.5.2"/>
    </reaction>
</comment>
<evidence type="ECO:0000256" key="2">
    <source>
        <dbReference type="ARBA" id="ARBA00012695"/>
    </source>
</evidence>
<dbReference type="Proteomes" id="UP001498398">
    <property type="component" value="Unassembled WGS sequence"/>
</dbReference>
<comment type="function">
    <text evidence="5">Converts proline to delta-1-pyrroline-5-carboxylate.</text>
</comment>
<comment type="cofactor">
    <cofactor evidence="5">
        <name>FAD</name>
        <dbReference type="ChEBI" id="CHEBI:57692"/>
    </cofactor>
</comment>
<evidence type="ECO:0000256" key="3">
    <source>
        <dbReference type="ARBA" id="ARBA00023002"/>
    </source>
</evidence>
<keyword evidence="5" id="KW-0285">Flavoprotein</keyword>
<comment type="caution">
    <text evidence="8">The sequence shown here is derived from an EMBL/GenBank/DDBJ whole genome shotgun (WGS) entry which is preliminary data.</text>
</comment>
<evidence type="ECO:0000313" key="9">
    <source>
        <dbReference type="Proteomes" id="UP001498398"/>
    </source>
</evidence>
<keyword evidence="9" id="KW-1185">Reference proteome</keyword>
<keyword evidence="3 5" id="KW-0560">Oxidoreductase</keyword>
<proteinExistence type="inferred from homology"/>
<keyword evidence="6" id="KW-0472">Membrane</keyword>
<evidence type="ECO:0000256" key="5">
    <source>
        <dbReference type="RuleBase" id="RU364054"/>
    </source>
</evidence>
<dbReference type="EC" id="1.5.5.2" evidence="2 5"/>
<dbReference type="InterPro" id="IPR029041">
    <property type="entry name" value="FAD-linked_oxidoreductase-like"/>
</dbReference>
<dbReference type="Pfam" id="PF01619">
    <property type="entry name" value="Pro_dh"/>
    <property type="match status" value="2"/>
</dbReference>
<dbReference type="InterPro" id="IPR015659">
    <property type="entry name" value="Proline_oxidase"/>
</dbReference>
<accession>A0ABR1K357</accession>
<evidence type="ECO:0000259" key="7">
    <source>
        <dbReference type="Pfam" id="PF01619"/>
    </source>
</evidence>
<keyword evidence="5" id="KW-0274">FAD</keyword>
<evidence type="ECO:0000256" key="4">
    <source>
        <dbReference type="ARBA" id="ARBA00023062"/>
    </source>
</evidence>
<evidence type="ECO:0000256" key="6">
    <source>
        <dbReference type="SAM" id="Phobius"/>
    </source>
</evidence>
<keyword evidence="6" id="KW-1133">Transmembrane helix</keyword>
<evidence type="ECO:0000256" key="1">
    <source>
        <dbReference type="ARBA" id="ARBA00005869"/>
    </source>
</evidence>
<protein>
    <recommendedName>
        <fullName evidence="2 5">Proline dehydrogenase</fullName>
        <ecNumber evidence="2 5">1.5.5.2</ecNumber>
    </recommendedName>
</protein>
<reference evidence="8 9" key="1">
    <citation type="submission" date="2024-01" db="EMBL/GenBank/DDBJ databases">
        <title>A draft genome for the cacao thread blight pathogen Marasmiellus scandens.</title>
        <authorList>
            <person name="Baruah I.K."/>
            <person name="Leung J."/>
            <person name="Bukari Y."/>
            <person name="Amoako-Attah I."/>
            <person name="Meinhardt L.W."/>
            <person name="Bailey B.A."/>
            <person name="Cohen S.P."/>
        </authorList>
    </citation>
    <scope>NUCLEOTIDE SEQUENCE [LARGE SCALE GENOMIC DNA]</scope>
    <source>
        <strain evidence="8 9">GH-19</strain>
    </source>
</reference>
<evidence type="ECO:0000313" key="8">
    <source>
        <dbReference type="EMBL" id="KAK7472003.1"/>
    </source>
</evidence>
<comment type="similarity">
    <text evidence="1 5">Belongs to the proline oxidase family.</text>
</comment>
<name>A0ABR1K357_9AGAR</name>
<sequence length="617" mass="68056">MLPRTLRRVPFAVERTVFQETFVPRTLCRRYASTNRNFNDEGSRNNHARRGRGRVIAAASGATGLLILLGISGIPANSNLAASPVPLASQGVGFAGTGMTADSQPQEPLTSLVRRYIVYTMCSIPGLVEVSPTILDVVSKIPVVRSITEAIVRVTFFDQFVGGDTVHDMLPVLHSLRATNKGAICNYSVEENPNAITNAADSAPHKRVVEEMIHAIDVVGDFEDSVTSRYVPGQSNGAGRRTWVALKLTALLPSTKPLHHLSAYLLATRPALPTPIPYPGCAHGSDLDVLYTGSKPVSGPLTDQDLIQLRDLHSDLRRICQKAEERGVRLVIDAEYSWYQPAMDAFQLALMREFNRCQESKGQRAQPLVYGTYQAYLRRTPAQLAHDLADAQKYHYALGVKLVRGAYHHYEIEAHQNRGNSTPSVSLSLSNESEPPVWMTKQETDKCFDTCVRVLIERVRDDVQSQDRTGTPRIGILFGTHNWTSSKLVLSELVRWGLAGVSTTSTSRHGSGSGLIETPTNEQDEQILSIPGTVADRVCMGHLYGMNDMLSDYIVKRTSGSSDGVPMVVKYIPYGALSEVMPYLSRRAIENQSVLGNDNASEERRRAGREIWRRVFG</sequence>
<dbReference type="PANTHER" id="PTHR13914:SF0">
    <property type="entry name" value="PROLINE DEHYDROGENASE 1, MITOCHONDRIAL"/>
    <property type="match status" value="1"/>
</dbReference>